<proteinExistence type="predicted"/>
<dbReference type="Gene3D" id="3.30.420.10">
    <property type="entry name" value="Ribonuclease H-like superfamily/Ribonuclease H"/>
    <property type="match status" value="1"/>
</dbReference>
<dbReference type="PANTHER" id="PTHR46564">
    <property type="entry name" value="TRANSPOSASE"/>
    <property type="match status" value="1"/>
</dbReference>
<dbReference type="GO" id="GO:0003676">
    <property type="term" value="F:nucleic acid binding"/>
    <property type="evidence" value="ECO:0007669"/>
    <property type="project" value="InterPro"/>
</dbReference>
<gene>
    <name evidence="3" type="ORF">G6F51_013232</name>
</gene>
<comment type="caution">
    <text evidence="3">The sequence shown here is derived from an EMBL/GenBank/DDBJ whole genome shotgun (WGS) entry which is preliminary data.</text>
</comment>
<name>A0A9P6XU07_RHIOR</name>
<evidence type="ECO:0000259" key="2">
    <source>
        <dbReference type="Pfam" id="PF13358"/>
    </source>
</evidence>
<dbReference type="Pfam" id="PF13358">
    <property type="entry name" value="DDE_3"/>
    <property type="match status" value="1"/>
</dbReference>
<feature type="region of interest" description="Disordered" evidence="1">
    <location>
        <begin position="197"/>
        <end position="224"/>
    </location>
</feature>
<dbReference type="EMBL" id="JAANIT010004873">
    <property type="protein sequence ID" value="KAG1532158.1"/>
    <property type="molecule type" value="Genomic_DNA"/>
</dbReference>
<accession>A0A9P6XU07</accession>
<dbReference type="InterPro" id="IPR047655">
    <property type="entry name" value="Transpos_IS630-like"/>
</dbReference>
<dbReference type="PANTHER" id="PTHR46564:SF1">
    <property type="entry name" value="TRANSPOSASE"/>
    <property type="match status" value="1"/>
</dbReference>
<reference evidence="3" key="1">
    <citation type="journal article" date="2020" name="Microb. Genom.">
        <title>Genetic diversity of clinical and environmental Mucorales isolates obtained from an investigation of mucormycosis cases among solid organ transplant recipients.</title>
        <authorList>
            <person name="Nguyen M.H."/>
            <person name="Kaul D."/>
            <person name="Muto C."/>
            <person name="Cheng S.J."/>
            <person name="Richter R.A."/>
            <person name="Bruno V.M."/>
            <person name="Liu G."/>
            <person name="Beyhan S."/>
            <person name="Sundermann A.J."/>
            <person name="Mounaud S."/>
            <person name="Pasculle A.W."/>
            <person name="Nierman W.C."/>
            <person name="Driscoll E."/>
            <person name="Cumbie R."/>
            <person name="Clancy C.J."/>
            <person name="Dupont C.L."/>
        </authorList>
    </citation>
    <scope>NUCLEOTIDE SEQUENCE</scope>
    <source>
        <strain evidence="3">GL16</strain>
    </source>
</reference>
<sequence length="344" mass="39812">MSVAAAARKADVKESTARTWWKKLQEDPDSFTLEKKTNSQNRPKNKLQDEHKQSLIEFFDNDPNAYIQDAVDMLTNKFAGLEIKKSRVHEFMRDDCNLSLKQTTRWPEARANVDNIQNRYDWVVKWSNTDMDFSKNCVFIDEAGFDINLKPSRAWAPRGQMAVTTTPTTKAPSHTILGAISSVGVINLSIRVPKQPPKVRKIQGGKKRKNPVASNEDGPKGTTAGHYMRFLRETLDILDKYDQMRGYYFIMDNAPIHKEIEDILNERNKDYKCVYLPPYSPELNPIEQFWALVKRKVRRQKLKDTETLQERIVDAANEVPIQHLENIIQHSKNQFDNCLNHIPI</sequence>
<dbReference type="AlphaFoldDB" id="A0A9P6XU07"/>
<evidence type="ECO:0000313" key="3">
    <source>
        <dbReference type="EMBL" id="KAG1532158.1"/>
    </source>
</evidence>
<feature type="compositionally biased region" description="Basic residues" evidence="1">
    <location>
        <begin position="197"/>
        <end position="210"/>
    </location>
</feature>
<feature type="domain" description="Tc1-like transposase DDE" evidence="2">
    <location>
        <begin position="228"/>
        <end position="309"/>
    </location>
</feature>
<dbReference type="InterPro" id="IPR036397">
    <property type="entry name" value="RNaseH_sf"/>
</dbReference>
<dbReference type="NCBIfam" id="NF033545">
    <property type="entry name" value="transpos_IS630"/>
    <property type="match status" value="1"/>
</dbReference>
<dbReference type="Proteomes" id="UP000717996">
    <property type="component" value="Unassembled WGS sequence"/>
</dbReference>
<organism evidence="3 4">
    <name type="scientific">Rhizopus oryzae</name>
    <name type="common">Mucormycosis agent</name>
    <name type="synonym">Rhizopus arrhizus var. delemar</name>
    <dbReference type="NCBI Taxonomy" id="64495"/>
    <lineage>
        <taxon>Eukaryota</taxon>
        <taxon>Fungi</taxon>
        <taxon>Fungi incertae sedis</taxon>
        <taxon>Mucoromycota</taxon>
        <taxon>Mucoromycotina</taxon>
        <taxon>Mucoromycetes</taxon>
        <taxon>Mucorales</taxon>
        <taxon>Mucorineae</taxon>
        <taxon>Rhizopodaceae</taxon>
        <taxon>Rhizopus</taxon>
    </lineage>
</organism>
<dbReference type="InterPro" id="IPR038717">
    <property type="entry name" value="Tc1-like_DDE_dom"/>
</dbReference>
<evidence type="ECO:0000256" key="1">
    <source>
        <dbReference type="SAM" id="MobiDB-lite"/>
    </source>
</evidence>
<evidence type="ECO:0000313" key="4">
    <source>
        <dbReference type="Proteomes" id="UP000717996"/>
    </source>
</evidence>
<protein>
    <recommendedName>
        <fullName evidence="2">Tc1-like transposase DDE domain-containing protein</fullName>
    </recommendedName>
</protein>